<dbReference type="Proteomes" id="UP000323720">
    <property type="component" value="Unassembled WGS sequence"/>
</dbReference>
<dbReference type="InterPro" id="IPR018707">
    <property type="entry name" value="LpxR"/>
</dbReference>
<comment type="caution">
    <text evidence="1">The sequence shown here is derived from an EMBL/GenBank/DDBJ whole genome shotgun (WGS) entry which is preliminary data.</text>
</comment>
<dbReference type="InterPro" id="IPR037107">
    <property type="entry name" value="Put_OMP_sf"/>
</dbReference>
<dbReference type="Gene3D" id="2.40.128.140">
    <property type="entry name" value="Outer membrane protein"/>
    <property type="match status" value="1"/>
</dbReference>
<name>A0A5D0RE06_9FLAO</name>
<reference evidence="1 2" key="1">
    <citation type="submission" date="2019-08" db="EMBL/GenBank/DDBJ databases">
        <title>Genomes of Antarctic Bizionia species.</title>
        <authorList>
            <person name="Bowman J.P."/>
        </authorList>
    </citation>
    <scope>NUCLEOTIDE SEQUENCE [LARGE SCALE GENOMIC DNA]</scope>
    <source>
        <strain evidence="1 2">ADA-4</strain>
    </source>
</reference>
<dbReference type="OrthoDB" id="622552at2"/>
<dbReference type="EMBL" id="VSKK01000001">
    <property type="protein sequence ID" value="TYB79930.1"/>
    <property type="molecule type" value="Genomic_DNA"/>
</dbReference>
<proteinExistence type="predicted"/>
<sequence length="320" mass="36003">MKIKQLLLITFLTCILSVFAQKIEHFKSFRDMGSERYFRFNYDNDYFAATDENYTQGYNLEIVLPILENNPINSLFFKAKESTTKYGLAIEHIGFTPNDYASKEIQIGDRPFAAAIMLKSFIIAINTKQKYRLSQSYSLGIIGPGAFGKEMQVGIHEATGNKIPQGWQHQVKNDVVLNYSLDYEKQLVNIQNVFSLQGETGVEIGTLFTNASLGLNATLGLINTAFTDSKSKKGFRVYAYAETIGHVIGYNATLQGGLLNRKSVYTINSNEIERLTATFNYGFVVQTKTLYFEYSRSAITREFETGSSAKYGGIKIGFTF</sequence>
<accession>A0A5D0RE06</accession>
<evidence type="ECO:0000313" key="1">
    <source>
        <dbReference type="EMBL" id="TYB79930.1"/>
    </source>
</evidence>
<keyword evidence="2" id="KW-1185">Reference proteome</keyword>
<dbReference type="AlphaFoldDB" id="A0A5D0RE06"/>
<evidence type="ECO:0000313" key="2">
    <source>
        <dbReference type="Proteomes" id="UP000323720"/>
    </source>
</evidence>
<organism evidence="1 2">
    <name type="scientific">Bizionia myxarmorum</name>
    <dbReference type="NCBI Taxonomy" id="291186"/>
    <lineage>
        <taxon>Bacteria</taxon>
        <taxon>Pseudomonadati</taxon>
        <taxon>Bacteroidota</taxon>
        <taxon>Flavobacteriia</taxon>
        <taxon>Flavobacteriales</taxon>
        <taxon>Flavobacteriaceae</taxon>
        <taxon>Bizionia</taxon>
    </lineage>
</organism>
<protein>
    <submittedName>
        <fullName evidence="1">Lipid A deacylase LpxR family protein</fullName>
    </submittedName>
</protein>
<gene>
    <name evidence="1" type="ORF">ES674_06335</name>
</gene>
<dbReference type="Pfam" id="PF09982">
    <property type="entry name" value="LpxR"/>
    <property type="match status" value="1"/>
</dbReference>